<comment type="caution">
    <text evidence="1">The sequence shown here is derived from an EMBL/GenBank/DDBJ whole genome shotgun (WGS) entry which is preliminary data.</text>
</comment>
<evidence type="ECO:0000313" key="2">
    <source>
        <dbReference type="Proteomes" id="UP001380953"/>
    </source>
</evidence>
<dbReference type="Proteomes" id="UP001380953">
    <property type="component" value="Unassembled WGS sequence"/>
</dbReference>
<protein>
    <submittedName>
        <fullName evidence="1">Uncharacterized protein</fullName>
    </submittedName>
</protein>
<gene>
    <name evidence="1" type="ORF">WKI47_04910</name>
</gene>
<accession>A0ACC6P8P0</accession>
<reference evidence="1" key="1">
    <citation type="submission" date="2024-03" db="EMBL/GenBank/DDBJ databases">
        <title>Whole genome sequecning of epiphytes from Marcgravia umbellata leaves.</title>
        <authorList>
            <person name="Kumar G."/>
            <person name="Savka M.A."/>
        </authorList>
    </citation>
    <scope>NUCLEOTIDE SEQUENCE</scope>
    <source>
        <strain evidence="1">RIT_BL5</strain>
    </source>
</reference>
<proteinExistence type="predicted"/>
<sequence>MDYVLSAELNKHLVRGIESGYNLYALERSEKRQTMRVSAAYAWVKGNHIDDQVSRELENLGVNYQDDKAGYTWSYLQFSIPESKSLLLIKNATIIKSSSKQPELDVKNPDNYLVELSRINSKVDFEELKPEYQGTMKFNELMQDSLKEVQNQIAVSEFDRFYIVTYAIEPNSRMLSNVSLWMPEFKQGSKVEMVRIDDLSPYLGNTGIEMNMEAIGALANTPDSEFSGEAEEYGYSVAAKKAEENA</sequence>
<dbReference type="EMBL" id="JBBKAR010000016">
    <property type="protein sequence ID" value="MEJ8303254.1"/>
    <property type="molecule type" value="Genomic_DNA"/>
</dbReference>
<keyword evidence="2" id="KW-1185">Reference proteome</keyword>
<name>A0ACC6P8P0_9BACL</name>
<organism evidence="1 2">
    <name type="scientific">Saccharibacillus sacchari</name>
    <dbReference type="NCBI Taxonomy" id="456493"/>
    <lineage>
        <taxon>Bacteria</taxon>
        <taxon>Bacillati</taxon>
        <taxon>Bacillota</taxon>
        <taxon>Bacilli</taxon>
        <taxon>Bacillales</taxon>
        <taxon>Paenibacillaceae</taxon>
        <taxon>Saccharibacillus</taxon>
    </lineage>
</organism>
<evidence type="ECO:0000313" key="1">
    <source>
        <dbReference type="EMBL" id="MEJ8303254.1"/>
    </source>
</evidence>